<evidence type="ECO:0000313" key="2">
    <source>
        <dbReference type="Proteomes" id="UP000321595"/>
    </source>
</evidence>
<evidence type="ECO:0008006" key="3">
    <source>
        <dbReference type="Google" id="ProtNLM"/>
    </source>
</evidence>
<dbReference type="AlphaFoldDB" id="A0A5B8XWF6"/>
<protein>
    <recommendedName>
        <fullName evidence="3">Lipoprotein</fullName>
    </recommendedName>
</protein>
<sequence>MRSVLFCVVAGMVLVGCGESSEGQAEILPHLSPIQLGKFWPQGNETPEPGNRDRTPYEFVLLLQSTGDADLVVDRVCVGGSDNFELEGPVPATIPAGDQGAVRITYIRNSPGADNAAIVVRSNAGALPELVVPLCAQVVADGEDKTLVNPCEITDELASQTISEC</sequence>
<organism evidence="1 2">
    <name type="scientific">Microvenator marinus</name>
    <dbReference type="NCBI Taxonomy" id="2600177"/>
    <lineage>
        <taxon>Bacteria</taxon>
        <taxon>Deltaproteobacteria</taxon>
        <taxon>Bradymonadales</taxon>
        <taxon>Microvenatoraceae</taxon>
        <taxon>Microvenator</taxon>
    </lineage>
</organism>
<accession>A0A5B8XWF6</accession>
<dbReference type="OrthoDB" id="9981047at2"/>
<dbReference type="InterPro" id="IPR013783">
    <property type="entry name" value="Ig-like_fold"/>
</dbReference>
<dbReference type="KEGG" id="bbae:FRD01_24020"/>
<dbReference type="Proteomes" id="UP000321595">
    <property type="component" value="Chromosome"/>
</dbReference>
<evidence type="ECO:0000313" key="1">
    <source>
        <dbReference type="EMBL" id="QED30242.1"/>
    </source>
</evidence>
<keyword evidence="2" id="KW-1185">Reference proteome</keyword>
<dbReference type="RefSeq" id="WP_146963761.1">
    <property type="nucleotide sequence ID" value="NZ_CP042467.1"/>
</dbReference>
<dbReference type="PROSITE" id="PS51257">
    <property type="entry name" value="PROKAR_LIPOPROTEIN"/>
    <property type="match status" value="1"/>
</dbReference>
<dbReference type="EMBL" id="CP042467">
    <property type="protein sequence ID" value="QED30242.1"/>
    <property type="molecule type" value="Genomic_DNA"/>
</dbReference>
<name>A0A5B8XWF6_9DELT</name>
<dbReference type="Gene3D" id="2.60.40.10">
    <property type="entry name" value="Immunoglobulins"/>
    <property type="match status" value="1"/>
</dbReference>
<proteinExistence type="predicted"/>
<reference evidence="1 2" key="1">
    <citation type="submission" date="2019-08" db="EMBL/GenBank/DDBJ databases">
        <authorList>
            <person name="Liang Q."/>
        </authorList>
    </citation>
    <scope>NUCLEOTIDE SEQUENCE [LARGE SCALE GENOMIC DNA]</scope>
    <source>
        <strain evidence="1 2">V1718</strain>
    </source>
</reference>
<gene>
    <name evidence="1" type="ORF">FRD01_24020</name>
</gene>